<dbReference type="PANTHER" id="PTHR32308">
    <property type="entry name" value="LYASE BETA SUBUNIT, PUTATIVE (AFU_ORTHOLOGUE AFUA_4G13030)-RELATED"/>
    <property type="match status" value="1"/>
</dbReference>
<evidence type="ECO:0000256" key="2">
    <source>
        <dbReference type="ARBA" id="ARBA00022723"/>
    </source>
</evidence>
<comment type="cofactor">
    <cofactor evidence="1">
        <name>Mg(2+)</name>
        <dbReference type="ChEBI" id="CHEBI:18420"/>
    </cofactor>
</comment>
<proteinExistence type="predicted"/>
<accession>A0A839PYF9</accession>
<gene>
    <name evidence="4" type="ORF">FHW14_003653</name>
</gene>
<keyword evidence="4" id="KW-0456">Lyase</keyword>
<dbReference type="RefSeq" id="WP_184511408.1">
    <property type="nucleotide sequence ID" value="NZ_JACHVT010000012.1"/>
</dbReference>
<reference evidence="4 5" key="1">
    <citation type="submission" date="2020-08" db="EMBL/GenBank/DDBJ databases">
        <title>Genomic Encyclopedia of Type Strains, Phase IV (KMG-V): Genome sequencing to study the core and pangenomes of soil and plant-associated prokaryotes.</title>
        <authorList>
            <person name="Whitman W."/>
        </authorList>
    </citation>
    <scope>NUCLEOTIDE SEQUENCE [LARGE SCALE GENOMIC DNA]</scope>
    <source>
        <strain evidence="4 5">B3ACCR2</strain>
    </source>
</reference>
<dbReference type="Proteomes" id="UP000590811">
    <property type="component" value="Unassembled WGS sequence"/>
</dbReference>
<dbReference type="Gene3D" id="3.20.20.60">
    <property type="entry name" value="Phosphoenolpyruvate-binding domains"/>
    <property type="match status" value="2"/>
</dbReference>
<dbReference type="InterPro" id="IPR040442">
    <property type="entry name" value="Pyrv_kinase-like_dom_sf"/>
</dbReference>
<keyword evidence="2" id="KW-0479">Metal-binding</keyword>
<sequence>MLHFHQLADDTRARLFAHPPCPFDADTPVGDLGAALGATLYMPATRPRLARDLLRQGAAGAVSSVVCLEDAIADADVPAAQANAVRQLRELGARAHQGEAEDHLPLIFIRVRQPEQIGQITAGLGDQRDILAGFVLPKFTDLTGPRFLDAVRDASARHDHPLLAMPVIESPEVVYRESRHDILAGVAALLAKHREIIPAVRIGATDLCAALGIRRSRELTIYDIGPVADVIYDIVNILGRADGSGFPITGPVWEYFPDRDRLFKPQLRESPFVEHHAPRLRNALLNADLDGLIREVVLDRANGLTGKTVVHPSHLLTVHALSVVSHEEHSDAVDVIAQSAAGGGVTASGYRNKMNEAGPHLAWAQRTLTRARMFGVAREDVGLVDLLAAGQEAQQSRERSA</sequence>
<protein>
    <submittedName>
        <fullName evidence="4">Citrate lyase beta subunit</fullName>
    </submittedName>
</protein>
<name>A0A839PYF9_9MICO</name>
<dbReference type="Pfam" id="PF15617">
    <property type="entry name" value="C-C_Bond_Lyase"/>
    <property type="match status" value="1"/>
</dbReference>
<dbReference type="InterPro" id="IPR015813">
    <property type="entry name" value="Pyrv/PenolPyrv_kinase-like_dom"/>
</dbReference>
<dbReference type="EMBL" id="JACHVT010000012">
    <property type="protein sequence ID" value="MBB2988459.1"/>
    <property type="molecule type" value="Genomic_DNA"/>
</dbReference>
<evidence type="ECO:0000256" key="3">
    <source>
        <dbReference type="ARBA" id="ARBA00022842"/>
    </source>
</evidence>
<comment type="caution">
    <text evidence="4">The sequence shown here is derived from an EMBL/GenBank/DDBJ whole genome shotgun (WGS) entry which is preliminary data.</text>
</comment>
<dbReference type="SUPFAM" id="SSF51621">
    <property type="entry name" value="Phosphoenolpyruvate/pyruvate domain"/>
    <property type="match status" value="1"/>
</dbReference>
<evidence type="ECO:0000313" key="5">
    <source>
        <dbReference type="Proteomes" id="UP000590811"/>
    </source>
</evidence>
<evidence type="ECO:0000256" key="1">
    <source>
        <dbReference type="ARBA" id="ARBA00001946"/>
    </source>
</evidence>
<keyword evidence="3" id="KW-0460">Magnesium</keyword>
<dbReference type="GO" id="GO:0016829">
    <property type="term" value="F:lyase activity"/>
    <property type="evidence" value="ECO:0007669"/>
    <property type="project" value="UniProtKB-KW"/>
</dbReference>
<dbReference type="AlphaFoldDB" id="A0A839PYF9"/>
<dbReference type="PANTHER" id="PTHR32308:SF10">
    <property type="entry name" value="CITRATE LYASE SUBUNIT BETA"/>
    <property type="match status" value="1"/>
</dbReference>
<evidence type="ECO:0000313" key="4">
    <source>
        <dbReference type="EMBL" id="MBB2988459.1"/>
    </source>
</evidence>
<dbReference type="InterPro" id="IPR039480">
    <property type="entry name" value="C-C_Bond_Lyase-like"/>
</dbReference>
<dbReference type="GO" id="GO:0006107">
    <property type="term" value="P:oxaloacetate metabolic process"/>
    <property type="evidence" value="ECO:0007669"/>
    <property type="project" value="TreeGrafter"/>
</dbReference>
<dbReference type="GO" id="GO:0000287">
    <property type="term" value="F:magnesium ion binding"/>
    <property type="evidence" value="ECO:0007669"/>
    <property type="project" value="TreeGrafter"/>
</dbReference>
<organism evidence="4 5">
    <name type="scientific">Terracoccus luteus</name>
    <dbReference type="NCBI Taxonomy" id="53356"/>
    <lineage>
        <taxon>Bacteria</taxon>
        <taxon>Bacillati</taxon>
        <taxon>Actinomycetota</taxon>
        <taxon>Actinomycetes</taxon>
        <taxon>Micrococcales</taxon>
        <taxon>Intrasporangiaceae</taxon>
        <taxon>Terracoccus</taxon>
    </lineage>
</organism>